<protein>
    <submittedName>
        <fullName evidence="8">Sigma-70 family RNA polymerase sigma factor</fullName>
    </submittedName>
</protein>
<sequence>MDDLSLSVPSGDDSPGTLSSSPEDVQSDADHDSGVAAARWERAARSFESWRDGDPRAIDELVRVMTPVLWHHVRAYGLPKAAAEDVIQSTWLTLVRKNGSITHATAVYGWLSTTARREAWRVSRIDRRADSLPDDELEGRLPTQRAAEEDVAERDTSHRLWTAVQTLNERCQRLLRIVAFDDRPDYAQIAADLHMPMGSIGPTRQRCLAKLRAKLDSDLRDGGTP</sequence>
<dbReference type="NCBIfam" id="TIGR02937">
    <property type="entry name" value="sigma70-ECF"/>
    <property type="match status" value="1"/>
</dbReference>
<dbReference type="PANTHER" id="PTHR43133:SF8">
    <property type="entry name" value="RNA POLYMERASE SIGMA FACTOR HI_1459-RELATED"/>
    <property type="match status" value="1"/>
</dbReference>
<evidence type="ECO:0000256" key="2">
    <source>
        <dbReference type="ARBA" id="ARBA00023015"/>
    </source>
</evidence>
<dbReference type="GO" id="GO:0003677">
    <property type="term" value="F:DNA binding"/>
    <property type="evidence" value="ECO:0007669"/>
    <property type="project" value="UniProtKB-KW"/>
</dbReference>
<dbReference type="Proteomes" id="UP000422989">
    <property type="component" value="Chromosome"/>
</dbReference>
<evidence type="ECO:0000313" key="8">
    <source>
        <dbReference type="EMBL" id="QGU27838.1"/>
    </source>
</evidence>
<evidence type="ECO:0000259" key="7">
    <source>
        <dbReference type="Pfam" id="PF04542"/>
    </source>
</evidence>
<name>A0A6I6E9G8_9MICO</name>
<dbReference type="KEGG" id="moj:D7D94_09325"/>
<evidence type="ECO:0000256" key="3">
    <source>
        <dbReference type="ARBA" id="ARBA00023082"/>
    </source>
</evidence>
<gene>
    <name evidence="8" type="ORF">D7D94_09325</name>
</gene>
<evidence type="ECO:0000313" key="9">
    <source>
        <dbReference type="Proteomes" id="UP000422989"/>
    </source>
</evidence>
<feature type="region of interest" description="Disordered" evidence="6">
    <location>
        <begin position="1"/>
        <end position="35"/>
    </location>
</feature>
<feature type="domain" description="RNA polymerase sigma-70 region 2" evidence="7">
    <location>
        <begin position="62"/>
        <end position="120"/>
    </location>
</feature>
<evidence type="ECO:0000256" key="5">
    <source>
        <dbReference type="ARBA" id="ARBA00023163"/>
    </source>
</evidence>
<evidence type="ECO:0000256" key="1">
    <source>
        <dbReference type="ARBA" id="ARBA00010641"/>
    </source>
</evidence>
<comment type="similarity">
    <text evidence="1">Belongs to the sigma-70 factor family. ECF subfamily.</text>
</comment>
<dbReference type="EMBL" id="CP032550">
    <property type="protein sequence ID" value="QGU27838.1"/>
    <property type="molecule type" value="Genomic_DNA"/>
</dbReference>
<reference evidence="8 9" key="1">
    <citation type="submission" date="2018-09" db="EMBL/GenBank/DDBJ databases">
        <title>Whole genome sequencing of Microbacterium oryzae strain MB-10T.</title>
        <authorList>
            <person name="Das S.K."/>
        </authorList>
    </citation>
    <scope>NUCLEOTIDE SEQUENCE [LARGE SCALE GENOMIC DNA]</scope>
    <source>
        <strain evidence="8 9">MB-10</strain>
    </source>
</reference>
<dbReference type="AlphaFoldDB" id="A0A6I6E9G8"/>
<keyword evidence="2" id="KW-0805">Transcription regulation</keyword>
<dbReference type="SUPFAM" id="SSF88946">
    <property type="entry name" value="Sigma2 domain of RNA polymerase sigma factors"/>
    <property type="match status" value="1"/>
</dbReference>
<feature type="region of interest" description="Disordered" evidence="6">
    <location>
        <begin position="133"/>
        <end position="152"/>
    </location>
</feature>
<evidence type="ECO:0000256" key="6">
    <source>
        <dbReference type="SAM" id="MobiDB-lite"/>
    </source>
</evidence>
<keyword evidence="3" id="KW-0731">Sigma factor</keyword>
<dbReference type="OrthoDB" id="265863at2"/>
<dbReference type="GO" id="GO:0006352">
    <property type="term" value="P:DNA-templated transcription initiation"/>
    <property type="evidence" value="ECO:0007669"/>
    <property type="project" value="InterPro"/>
</dbReference>
<dbReference type="SUPFAM" id="SSF88659">
    <property type="entry name" value="Sigma3 and sigma4 domains of RNA polymerase sigma factors"/>
    <property type="match status" value="1"/>
</dbReference>
<keyword evidence="9" id="KW-1185">Reference proteome</keyword>
<evidence type="ECO:0000256" key="4">
    <source>
        <dbReference type="ARBA" id="ARBA00023125"/>
    </source>
</evidence>
<accession>A0A6I6E9G8</accession>
<dbReference type="PANTHER" id="PTHR43133">
    <property type="entry name" value="RNA POLYMERASE ECF-TYPE SIGMA FACTO"/>
    <property type="match status" value="1"/>
</dbReference>
<dbReference type="RefSeq" id="WP_156242344.1">
    <property type="nucleotide sequence ID" value="NZ_BAAAZL010000004.1"/>
</dbReference>
<dbReference type="GO" id="GO:0016987">
    <property type="term" value="F:sigma factor activity"/>
    <property type="evidence" value="ECO:0007669"/>
    <property type="project" value="UniProtKB-KW"/>
</dbReference>
<dbReference type="Gene3D" id="1.10.10.10">
    <property type="entry name" value="Winged helix-like DNA-binding domain superfamily/Winged helix DNA-binding domain"/>
    <property type="match status" value="1"/>
</dbReference>
<dbReference type="Gene3D" id="1.10.1740.10">
    <property type="match status" value="1"/>
</dbReference>
<dbReference type="Pfam" id="PF04542">
    <property type="entry name" value="Sigma70_r2"/>
    <property type="match status" value="1"/>
</dbReference>
<dbReference type="InterPro" id="IPR039425">
    <property type="entry name" value="RNA_pol_sigma-70-like"/>
</dbReference>
<keyword evidence="5" id="KW-0804">Transcription</keyword>
<dbReference type="InterPro" id="IPR014284">
    <property type="entry name" value="RNA_pol_sigma-70_dom"/>
</dbReference>
<dbReference type="InterPro" id="IPR007627">
    <property type="entry name" value="RNA_pol_sigma70_r2"/>
</dbReference>
<proteinExistence type="inferred from homology"/>
<organism evidence="8 9">
    <name type="scientific">Microbacterium oryzae</name>
    <dbReference type="NCBI Taxonomy" id="743009"/>
    <lineage>
        <taxon>Bacteria</taxon>
        <taxon>Bacillati</taxon>
        <taxon>Actinomycetota</taxon>
        <taxon>Actinomycetes</taxon>
        <taxon>Micrococcales</taxon>
        <taxon>Microbacteriaceae</taxon>
        <taxon>Microbacterium</taxon>
    </lineage>
</organism>
<dbReference type="InterPro" id="IPR013325">
    <property type="entry name" value="RNA_pol_sigma_r2"/>
</dbReference>
<keyword evidence="4" id="KW-0238">DNA-binding</keyword>
<dbReference type="InterPro" id="IPR036388">
    <property type="entry name" value="WH-like_DNA-bd_sf"/>
</dbReference>
<dbReference type="InterPro" id="IPR013324">
    <property type="entry name" value="RNA_pol_sigma_r3/r4-like"/>
</dbReference>